<proteinExistence type="predicted"/>
<sequence>MEEANRVLPKLIQKHNRRFAMSPQQTESAYRPLPEGINLNHIFAIREYRQIGPGQTISYGGKVYTFAVKPTHPFEIKTVVEVRQTMQDELLVWHYGFTEQLR</sequence>
<evidence type="ECO:0000313" key="1">
    <source>
        <dbReference type="EMBL" id="PTQ55081.1"/>
    </source>
</evidence>
<evidence type="ECO:0000313" key="2">
    <source>
        <dbReference type="Proteomes" id="UP000244338"/>
    </source>
</evidence>
<reference evidence="2" key="1">
    <citation type="journal article" date="2018" name="Sci. Rep.">
        <title>Lignite coal burning seam in the remote Altai Mountains harbors a hydrogen-driven thermophilic microbial community.</title>
        <authorList>
            <person name="Kadnikov V.V."/>
            <person name="Mardanov A.V."/>
            <person name="Ivasenko D.A."/>
            <person name="Antsiferov D.V."/>
            <person name="Beletsky A.V."/>
            <person name="Karnachuk O.V."/>
            <person name="Ravin N.V."/>
        </authorList>
    </citation>
    <scope>NUCLEOTIDE SEQUENCE [LARGE SCALE GENOMIC DNA]</scope>
</reference>
<protein>
    <submittedName>
        <fullName evidence="1">Integrase, catalytic region</fullName>
    </submittedName>
</protein>
<accession>A0A2R6XXC7</accession>
<dbReference type="Proteomes" id="UP000244338">
    <property type="component" value="Unassembled WGS sequence"/>
</dbReference>
<comment type="caution">
    <text evidence="1">The sequence shown here is derived from an EMBL/GenBank/DDBJ whole genome shotgun (WGS) entry which is preliminary data.</text>
</comment>
<name>A0A2R6XXC7_9BACL</name>
<organism evidence="1 2">
    <name type="scientific">Candidatus Carbonibacillus altaicus</name>
    <dbReference type="NCBI Taxonomy" id="2163959"/>
    <lineage>
        <taxon>Bacteria</taxon>
        <taxon>Bacillati</taxon>
        <taxon>Bacillota</taxon>
        <taxon>Bacilli</taxon>
        <taxon>Bacillales</taxon>
        <taxon>Candidatus Carbonibacillus</taxon>
    </lineage>
</organism>
<gene>
    <name evidence="1" type="ORF">BSOLF_0519</name>
</gene>
<dbReference type="AlphaFoldDB" id="A0A2R6XXC7"/>
<dbReference type="EMBL" id="PEBX01000203">
    <property type="protein sequence ID" value="PTQ55081.1"/>
    <property type="molecule type" value="Genomic_DNA"/>
</dbReference>